<dbReference type="PANTHER" id="PTHR21310">
    <property type="entry name" value="AMINOGLYCOSIDE PHOSPHOTRANSFERASE-RELATED-RELATED"/>
    <property type="match status" value="1"/>
</dbReference>
<dbReference type="AlphaFoldDB" id="A0A9P4U9I3"/>
<dbReference type="Gene3D" id="3.90.1200.10">
    <property type="match status" value="1"/>
</dbReference>
<protein>
    <recommendedName>
        <fullName evidence="1">Aminoglycoside phosphotransferase domain-containing protein</fullName>
    </recommendedName>
</protein>
<accession>A0A9P4U9I3</accession>
<dbReference type="SUPFAM" id="SSF56112">
    <property type="entry name" value="Protein kinase-like (PK-like)"/>
    <property type="match status" value="1"/>
</dbReference>
<comment type="caution">
    <text evidence="2">The sequence shown here is derived from an EMBL/GenBank/DDBJ whole genome shotgun (WGS) entry which is preliminary data.</text>
</comment>
<organism evidence="2 3">
    <name type="scientific">Karstenula rhodostoma CBS 690.94</name>
    <dbReference type="NCBI Taxonomy" id="1392251"/>
    <lineage>
        <taxon>Eukaryota</taxon>
        <taxon>Fungi</taxon>
        <taxon>Dikarya</taxon>
        <taxon>Ascomycota</taxon>
        <taxon>Pezizomycotina</taxon>
        <taxon>Dothideomycetes</taxon>
        <taxon>Pleosporomycetidae</taxon>
        <taxon>Pleosporales</taxon>
        <taxon>Massarineae</taxon>
        <taxon>Didymosphaeriaceae</taxon>
        <taxon>Karstenula</taxon>
    </lineage>
</organism>
<dbReference type="Proteomes" id="UP000799764">
    <property type="component" value="Unassembled WGS sequence"/>
</dbReference>
<dbReference type="OrthoDB" id="4177236at2759"/>
<feature type="domain" description="Aminoglycoside phosphotransferase" evidence="1">
    <location>
        <begin position="81"/>
        <end position="304"/>
    </location>
</feature>
<name>A0A9P4U9I3_9PLEO</name>
<dbReference type="Pfam" id="PF01636">
    <property type="entry name" value="APH"/>
    <property type="match status" value="1"/>
</dbReference>
<dbReference type="InterPro" id="IPR011009">
    <property type="entry name" value="Kinase-like_dom_sf"/>
</dbReference>
<gene>
    <name evidence="2" type="ORF">P171DRAFT_63387</name>
</gene>
<evidence type="ECO:0000259" key="1">
    <source>
        <dbReference type="Pfam" id="PF01636"/>
    </source>
</evidence>
<sequence length="350" mass="41056">MEHTKAEYLHHVFGGVTDQLQKFRILYDNLEDARLSGSVKLALPYEAPNHPPLPSVEEIKKAWETDSLTRPAGQFAVCRIGPLVVKFGPDIRILQEAENLLYLEKHSEVRAPKLYAAYKDNYPHDEEGLILLNFMVMEFIDGTTMTDEKFEAMEERDQQIIFQRLVEQLQLLRSVKPEGRAYYGRVNYQGWSRLTTFLKSLKPGFQGPYDTYEDFISAFFASTELRIAIRCMEPNYFKGEIKYLNDFKRVLWPSKHREPVFTHFDIKWTNIIVRPIKTSADGEPDDWEMTLIDWDHAGWAPAYMQKVSLFQRLDVPQELREQEIFCGYHRDQYKEETDVLMYDAFTLGLL</sequence>
<dbReference type="PANTHER" id="PTHR21310:SF48">
    <property type="entry name" value="AMINOGLYCOSIDE PHOSPHOTRANSFERASE DOMAIN-CONTAINING PROTEIN"/>
    <property type="match status" value="1"/>
</dbReference>
<proteinExistence type="predicted"/>
<evidence type="ECO:0000313" key="3">
    <source>
        <dbReference type="Proteomes" id="UP000799764"/>
    </source>
</evidence>
<dbReference type="InterPro" id="IPR051678">
    <property type="entry name" value="AGP_Transferase"/>
</dbReference>
<reference evidence="2" key="1">
    <citation type="journal article" date="2020" name="Stud. Mycol.">
        <title>101 Dothideomycetes genomes: a test case for predicting lifestyles and emergence of pathogens.</title>
        <authorList>
            <person name="Haridas S."/>
            <person name="Albert R."/>
            <person name="Binder M."/>
            <person name="Bloem J."/>
            <person name="Labutti K."/>
            <person name="Salamov A."/>
            <person name="Andreopoulos B."/>
            <person name="Baker S."/>
            <person name="Barry K."/>
            <person name="Bills G."/>
            <person name="Bluhm B."/>
            <person name="Cannon C."/>
            <person name="Castanera R."/>
            <person name="Culley D."/>
            <person name="Daum C."/>
            <person name="Ezra D."/>
            <person name="Gonzalez J."/>
            <person name="Henrissat B."/>
            <person name="Kuo A."/>
            <person name="Liang C."/>
            <person name="Lipzen A."/>
            <person name="Lutzoni F."/>
            <person name="Magnuson J."/>
            <person name="Mondo S."/>
            <person name="Nolan M."/>
            <person name="Ohm R."/>
            <person name="Pangilinan J."/>
            <person name="Park H.-J."/>
            <person name="Ramirez L."/>
            <person name="Alfaro M."/>
            <person name="Sun H."/>
            <person name="Tritt A."/>
            <person name="Yoshinaga Y."/>
            <person name="Zwiers L.-H."/>
            <person name="Turgeon B."/>
            <person name="Goodwin S."/>
            <person name="Spatafora J."/>
            <person name="Crous P."/>
            <person name="Grigoriev I."/>
        </authorList>
    </citation>
    <scope>NUCLEOTIDE SEQUENCE</scope>
    <source>
        <strain evidence="2">CBS 690.94</strain>
    </source>
</reference>
<dbReference type="InterPro" id="IPR002575">
    <property type="entry name" value="Aminoglycoside_PTrfase"/>
</dbReference>
<keyword evidence="3" id="KW-1185">Reference proteome</keyword>
<evidence type="ECO:0000313" key="2">
    <source>
        <dbReference type="EMBL" id="KAF2442205.1"/>
    </source>
</evidence>
<dbReference type="EMBL" id="MU001504">
    <property type="protein sequence ID" value="KAF2442205.1"/>
    <property type="molecule type" value="Genomic_DNA"/>
</dbReference>